<dbReference type="SFLD" id="SFLDG00002">
    <property type="entry name" value="C1.7:_P-type_atpase_like"/>
    <property type="match status" value="1"/>
</dbReference>
<feature type="transmembrane region" description="Helical" evidence="19">
    <location>
        <begin position="62"/>
        <end position="79"/>
    </location>
</feature>
<dbReference type="Pfam" id="PF00702">
    <property type="entry name" value="Hydrolase"/>
    <property type="match status" value="1"/>
</dbReference>
<evidence type="ECO:0000256" key="17">
    <source>
        <dbReference type="ARBA" id="ARBA00023136"/>
    </source>
</evidence>
<dbReference type="SUPFAM" id="SSF81653">
    <property type="entry name" value="Calcium ATPase, transduction domain A"/>
    <property type="match status" value="1"/>
</dbReference>
<evidence type="ECO:0000256" key="1">
    <source>
        <dbReference type="ARBA" id="ARBA00004651"/>
    </source>
</evidence>
<keyword evidence="14 19" id="KW-1133">Transmembrane helix</keyword>
<sequence length="709" mass="74002">MNAHDNEMKMDDTDMAAMADGNMSGMDMHSMSGMDMDEMDMDGMPGMDDPGMKYMGNLKQKFWVSLGLMLIVVALAPLMGLSVNIGGLHLPITFPGSQWVLLIAATALFLYGGLPFIRGGIAEIRAHQPGMMALIGLGITVAYVYSVYAFVANNLLTGHAHLMNFFWELSTLIVIMLLGHWVEMNAVMKAGDATASLGQMLPDTVHMVHDGQVMDMPLADVQVGSQLRVLAGESIPADGQIDDGSTSINEALVSGESAPVSKTVGDQVTGGTVNGDGTITMTVTAVGDDGFIGQIGHMVSDAQQQKSRAENIASRVAGWLFYIALIVGLLTVAVWSPINGFGPALMMGVTVLIIACPHALGLALPLVIVRATGMSAKRGLLVRNRNAYEATSKAHYVMFDKTGTLTTGHFTVNAVQPLVDDMTANELLADFAALEQSSTHPFATGVMSAAKAQDVTVPAATDVQTIQGAGLQGTVDGHKLLIVNAKYLDEHDVDYAHNQVQQLAAAGNTVSLLVVDGQVQGMIAAGDVARPEAASAIKGLKAAGLVPVMLTGDNQQTADAVAQTLGIDDVHAELMPADKAQLIADYQQRGGVLMVGDGINDAPSLAGADVGIAIGAGTDVAIDAADVVLVSSKTTDILNFVRLAQATNRKLVQNIWWAAGYNIIAIPLAAGVLAPIGITMPAALGAVVMSLSAVIVAVNAMTLHAPHLE</sequence>
<gene>
    <name evidence="21" type="ORF">FD19_GL000236</name>
</gene>
<dbReference type="GO" id="GO:0005886">
    <property type="term" value="C:plasma membrane"/>
    <property type="evidence" value="ECO:0007669"/>
    <property type="project" value="UniProtKB-SubCell"/>
</dbReference>
<dbReference type="InterPro" id="IPR036412">
    <property type="entry name" value="HAD-like_sf"/>
</dbReference>
<evidence type="ECO:0000256" key="10">
    <source>
        <dbReference type="ARBA" id="ARBA00022796"/>
    </source>
</evidence>
<dbReference type="SUPFAM" id="SSF81665">
    <property type="entry name" value="Calcium ATPase, transmembrane domain M"/>
    <property type="match status" value="1"/>
</dbReference>
<dbReference type="PRINTS" id="PR00119">
    <property type="entry name" value="CATATPASE"/>
</dbReference>
<dbReference type="Gene3D" id="3.40.50.1000">
    <property type="entry name" value="HAD superfamily/HAD-like"/>
    <property type="match status" value="1"/>
</dbReference>
<feature type="transmembrane region" description="Helical" evidence="19">
    <location>
        <begin position="99"/>
        <end position="117"/>
    </location>
</feature>
<evidence type="ECO:0000256" key="2">
    <source>
        <dbReference type="ARBA" id="ARBA00006024"/>
    </source>
</evidence>
<dbReference type="InterPro" id="IPR008250">
    <property type="entry name" value="ATPase_P-typ_transduc_dom_A_sf"/>
</dbReference>
<evidence type="ECO:0000313" key="22">
    <source>
        <dbReference type="Proteomes" id="UP000051789"/>
    </source>
</evidence>
<dbReference type="PANTHER" id="PTHR43520:SF5">
    <property type="entry name" value="CATION-TRANSPORTING P-TYPE ATPASE-RELATED"/>
    <property type="match status" value="1"/>
</dbReference>
<feature type="transmembrane region" description="Helical" evidence="19">
    <location>
        <begin position="682"/>
        <end position="703"/>
    </location>
</feature>
<dbReference type="SFLD" id="SFLDS00003">
    <property type="entry name" value="Haloacid_Dehalogenase"/>
    <property type="match status" value="1"/>
</dbReference>
<keyword evidence="16" id="KW-0406">Ion transport</keyword>
<keyword evidence="17 19" id="KW-0472">Membrane</keyword>
<dbReference type="InterPro" id="IPR001757">
    <property type="entry name" value="P_typ_ATPase"/>
</dbReference>
<dbReference type="InterPro" id="IPR027256">
    <property type="entry name" value="P-typ_ATPase_IB"/>
</dbReference>
<reference evidence="21 22" key="1">
    <citation type="journal article" date="2015" name="Genome Announc.">
        <title>Expanding the biotechnology potential of lactobacilli through comparative genomics of 213 strains and associated genera.</title>
        <authorList>
            <person name="Sun Z."/>
            <person name="Harris H.M."/>
            <person name="McCann A."/>
            <person name="Guo C."/>
            <person name="Argimon S."/>
            <person name="Zhang W."/>
            <person name="Yang X."/>
            <person name="Jeffery I.B."/>
            <person name="Cooney J.C."/>
            <person name="Kagawa T.F."/>
            <person name="Liu W."/>
            <person name="Song Y."/>
            <person name="Salvetti E."/>
            <person name="Wrobel A."/>
            <person name="Rasinkangas P."/>
            <person name="Parkhill J."/>
            <person name="Rea M.C."/>
            <person name="O'Sullivan O."/>
            <person name="Ritari J."/>
            <person name="Douillard F.P."/>
            <person name="Paul Ross R."/>
            <person name="Yang R."/>
            <person name="Briner A.E."/>
            <person name="Felis G.E."/>
            <person name="de Vos W.M."/>
            <person name="Barrangou R."/>
            <person name="Klaenhammer T.R."/>
            <person name="Caufield P.W."/>
            <person name="Cui Y."/>
            <person name="Zhang H."/>
            <person name="O'Toole P.W."/>
        </authorList>
    </citation>
    <scope>NUCLEOTIDE SEQUENCE [LARGE SCALE GENOMIC DNA]</scope>
    <source>
        <strain evidence="21 22">DSM 22698</strain>
    </source>
</reference>
<dbReference type="GO" id="GO:0043682">
    <property type="term" value="F:P-type divalent copper transporter activity"/>
    <property type="evidence" value="ECO:0007669"/>
    <property type="project" value="TreeGrafter"/>
</dbReference>
<keyword evidence="5 19" id="KW-1003">Cell membrane</keyword>
<dbReference type="Gene3D" id="2.70.150.10">
    <property type="entry name" value="Calcium-transporting ATPase, cytoplasmic transduction domain A"/>
    <property type="match status" value="1"/>
</dbReference>
<protein>
    <recommendedName>
        <fullName evidence="3">P-type Cu(+) transporter</fullName>
        <ecNumber evidence="3">7.2.2.8</ecNumber>
    </recommendedName>
</protein>
<evidence type="ECO:0000256" key="13">
    <source>
        <dbReference type="ARBA" id="ARBA00022967"/>
    </source>
</evidence>
<dbReference type="GO" id="GO:0140581">
    <property type="term" value="F:P-type monovalent copper transporter activity"/>
    <property type="evidence" value="ECO:0007669"/>
    <property type="project" value="UniProtKB-EC"/>
</dbReference>
<dbReference type="PATRIC" id="fig|1423810.4.peg.239"/>
<evidence type="ECO:0000256" key="3">
    <source>
        <dbReference type="ARBA" id="ARBA00012517"/>
    </source>
</evidence>
<feature type="transmembrane region" description="Helical" evidence="19">
    <location>
        <begin position="163"/>
        <end position="182"/>
    </location>
</feature>
<keyword evidence="10" id="KW-0187">Copper transport</keyword>
<dbReference type="GO" id="GO:0005524">
    <property type="term" value="F:ATP binding"/>
    <property type="evidence" value="ECO:0007669"/>
    <property type="project" value="UniProtKB-UniRule"/>
</dbReference>
<dbReference type="AlphaFoldDB" id="A0A0R2CA35"/>
<dbReference type="Pfam" id="PF00122">
    <property type="entry name" value="E1-E2_ATPase"/>
    <property type="match status" value="1"/>
</dbReference>
<dbReference type="InterPro" id="IPR023299">
    <property type="entry name" value="ATPase_P-typ_cyto_dom_N"/>
</dbReference>
<dbReference type="Gene3D" id="3.40.1110.10">
    <property type="entry name" value="Calcium-transporting ATPase, cytoplasmic domain N"/>
    <property type="match status" value="1"/>
</dbReference>
<evidence type="ECO:0000256" key="6">
    <source>
        <dbReference type="ARBA" id="ARBA00022553"/>
    </source>
</evidence>
<dbReference type="InterPro" id="IPR059000">
    <property type="entry name" value="ATPase_P-type_domA"/>
</dbReference>
<keyword evidence="8 19" id="KW-0479">Metal-binding</keyword>
<dbReference type="EC" id="7.2.2.8" evidence="3"/>
<evidence type="ECO:0000259" key="20">
    <source>
        <dbReference type="Pfam" id="PF00122"/>
    </source>
</evidence>
<evidence type="ECO:0000256" key="11">
    <source>
        <dbReference type="ARBA" id="ARBA00022840"/>
    </source>
</evidence>
<feature type="transmembrane region" description="Helical" evidence="19">
    <location>
        <begin position="344"/>
        <end position="369"/>
    </location>
</feature>
<comment type="catalytic activity">
    <reaction evidence="18">
        <text>Cu(+)(in) + ATP + H2O = Cu(+)(out) + ADP + phosphate + H(+)</text>
        <dbReference type="Rhea" id="RHEA:25792"/>
        <dbReference type="ChEBI" id="CHEBI:15377"/>
        <dbReference type="ChEBI" id="CHEBI:15378"/>
        <dbReference type="ChEBI" id="CHEBI:30616"/>
        <dbReference type="ChEBI" id="CHEBI:43474"/>
        <dbReference type="ChEBI" id="CHEBI:49552"/>
        <dbReference type="ChEBI" id="CHEBI:456216"/>
        <dbReference type="EC" id="7.2.2.8"/>
    </reaction>
</comment>
<evidence type="ECO:0000256" key="8">
    <source>
        <dbReference type="ARBA" id="ARBA00022723"/>
    </source>
</evidence>
<evidence type="ECO:0000256" key="14">
    <source>
        <dbReference type="ARBA" id="ARBA00022989"/>
    </source>
</evidence>
<keyword evidence="4" id="KW-0813">Transport</keyword>
<dbReference type="InterPro" id="IPR044492">
    <property type="entry name" value="P_typ_ATPase_HD_dom"/>
</dbReference>
<name>A0A0R2CA35_9LACO</name>
<dbReference type="InterPro" id="IPR023214">
    <property type="entry name" value="HAD_sf"/>
</dbReference>
<dbReference type="NCBIfam" id="TIGR01494">
    <property type="entry name" value="ATPase_P-type"/>
    <property type="match status" value="1"/>
</dbReference>
<keyword evidence="11 19" id="KW-0067">ATP-binding</keyword>
<dbReference type="GO" id="GO:0005507">
    <property type="term" value="F:copper ion binding"/>
    <property type="evidence" value="ECO:0007669"/>
    <property type="project" value="TreeGrafter"/>
</dbReference>
<evidence type="ECO:0000256" key="16">
    <source>
        <dbReference type="ARBA" id="ARBA00023065"/>
    </source>
</evidence>
<evidence type="ECO:0000256" key="12">
    <source>
        <dbReference type="ARBA" id="ARBA00022842"/>
    </source>
</evidence>
<comment type="caution">
    <text evidence="21">The sequence shown here is derived from an EMBL/GenBank/DDBJ whole genome shotgun (WGS) entry which is preliminary data.</text>
</comment>
<evidence type="ECO:0000313" key="21">
    <source>
        <dbReference type="EMBL" id="KRM87954.1"/>
    </source>
</evidence>
<feature type="domain" description="P-type ATPase A" evidence="20">
    <location>
        <begin position="200"/>
        <end position="299"/>
    </location>
</feature>
<dbReference type="PROSITE" id="PS00154">
    <property type="entry name" value="ATPASE_E1_E2"/>
    <property type="match status" value="1"/>
</dbReference>
<keyword evidence="9 19" id="KW-0547">Nucleotide-binding</keyword>
<dbReference type="PANTHER" id="PTHR43520">
    <property type="entry name" value="ATP7, ISOFORM B"/>
    <property type="match status" value="1"/>
</dbReference>
<dbReference type="SUPFAM" id="SSF56784">
    <property type="entry name" value="HAD-like"/>
    <property type="match status" value="1"/>
</dbReference>
<accession>A0A0R2CA35</accession>
<keyword evidence="15" id="KW-0186">Copper</keyword>
<evidence type="ECO:0000256" key="7">
    <source>
        <dbReference type="ARBA" id="ARBA00022692"/>
    </source>
</evidence>
<dbReference type="SFLD" id="SFLDF00027">
    <property type="entry name" value="p-type_atpase"/>
    <property type="match status" value="1"/>
</dbReference>
<dbReference type="GO" id="GO:0016887">
    <property type="term" value="F:ATP hydrolysis activity"/>
    <property type="evidence" value="ECO:0007669"/>
    <property type="project" value="InterPro"/>
</dbReference>
<dbReference type="EMBL" id="AYZK01000001">
    <property type="protein sequence ID" value="KRM87954.1"/>
    <property type="molecule type" value="Genomic_DNA"/>
</dbReference>
<evidence type="ECO:0000256" key="4">
    <source>
        <dbReference type="ARBA" id="ARBA00022448"/>
    </source>
</evidence>
<dbReference type="GO" id="GO:0055070">
    <property type="term" value="P:copper ion homeostasis"/>
    <property type="evidence" value="ECO:0007669"/>
    <property type="project" value="TreeGrafter"/>
</dbReference>
<dbReference type="STRING" id="1423810.FD19_GL000236"/>
<evidence type="ECO:0000256" key="18">
    <source>
        <dbReference type="ARBA" id="ARBA00049289"/>
    </source>
</evidence>
<keyword evidence="22" id="KW-1185">Reference proteome</keyword>
<dbReference type="NCBIfam" id="TIGR01511">
    <property type="entry name" value="ATPase-IB1_Cu"/>
    <property type="match status" value="1"/>
</dbReference>
<dbReference type="Proteomes" id="UP000051789">
    <property type="component" value="Unassembled WGS sequence"/>
</dbReference>
<comment type="subcellular location">
    <subcellularLocation>
        <location evidence="1">Cell membrane</location>
        <topology evidence="1">Multi-pass membrane protein</topology>
    </subcellularLocation>
</comment>
<evidence type="ECO:0000256" key="5">
    <source>
        <dbReference type="ARBA" id="ARBA00022475"/>
    </source>
</evidence>
<feature type="transmembrane region" description="Helical" evidence="19">
    <location>
        <begin position="129"/>
        <end position="151"/>
    </location>
</feature>
<feature type="transmembrane region" description="Helical" evidence="19">
    <location>
        <begin position="316"/>
        <end position="338"/>
    </location>
</feature>
<evidence type="ECO:0000256" key="9">
    <source>
        <dbReference type="ARBA" id="ARBA00022741"/>
    </source>
</evidence>
<organism evidence="21 22">
    <name type="scientific">Lacticaseibacillus thailandensis DSM 22698 = JCM 13996</name>
    <dbReference type="NCBI Taxonomy" id="1423810"/>
    <lineage>
        <taxon>Bacteria</taxon>
        <taxon>Bacillati</taxon>
        <taxon>Bacillota</taxon>
        <taxon>Bacilli</taxon>
        <taxon>Lactobacillales</taxon>
        <taxon>Lactobacillaceae</taxon>
        <taxon>Lacticaseibacillus</taxon>
    </lineage>
</organism>
<comment type="similarity">
    <text evidence="2 19">Belongs to the cation transport ATPase (P-type) (TC 3.A.3) family. Type IB subfamily.</text>
</comment>
<keyword evidence="7 19" id="KW-0812">Transmembrane</keyword>
<feature type="transmembrane region" description="Helical" evidence="19">
    <location>
        <begin position="655"/>
        <end position="676"/>
    </location>
</feature>
<evidence type="ECO:0000256" key="15">
    <source>
        <dbReference type="ARBA" id="ARBA00023008"/>
    </source>
</evidence>
<dbReference type="InterPro" id="IPR023298">
    <property type="entry name" value="ATPase_P-typ_TM_dom_sf"/>
</dbReference>
<proteinExistence type="inferred from homology"/>
<keyword evidence="12" id="KW-0460">Magnesium</keyword>
<keyword evidence="6" id="KW-0597">Phosphoprotein</keyword>
<dbReference type="InterPro" id="IPR018303">
    <property type="entry name" value="ATPase_P-typ_P_site"/>
</dbReference>
<dbReference type="NCBIfam" id="TIGR01525">
    <property type="entry name" value="ATPase-IB_hvy"/>
    <property type="match status" value="1"/>
</dbReference>
<keyword evidence="13" id="KW-1278">Translocase</keyword>
<evidence type="ECO:0000256" key="19">
    <source>
        <dbReference type="RuleBase" id="RU362081"/>
    </source>
</evidence>